<proteinExistence type="predicted"/>
<dbReference type="AlphaFoldDB" id="A0A017THZ3"/>
<dbReference type="Pfam" id="PF09992">
    <property type="entry name" value="NAGPA"/>
    <property type="match status" value="1"/>
</dbReference>
<name>A0A017THZ3_9BACT</name>
<feature type="domain" description="Phosphodiester glycosidase" evidence="3">
    <location>
        <begin position="233"/>
        <end position="376"/>
    </location>
</feature>
<keyword evidence="2" id="KW-0732">Signal</keyword>
<evidence type="ECO:0000313" key="5">
    <source>
        <dbReference type="Proteomes" id="UP000019678"/>
    </source>
</evidence>
<protein>
    <recommendedName>
        <fullName evidence="3">Phosphodiester glycosidase domain-containing protein</fullName>
    </recommendedName>
</protein>
<dbReference type="STRING" id="1192034.CAP_3984"/>
<feature type="compositionally biased region" description="Low complexity" evidence="1">
    <location>
        <begin position="107"/>
        <end position="136"/>
    </location>
</feature>
<organism evidence="4 5">
    <name type="scientific">Chondromyces apiculatus DSM 436</name>
    <dbReference type="NCBI Taxonomy" id="1192034"/>
    <lineage>
        <taxon>Bacteria</taxon>
        <taxon>Pseudomonadati</taxon>
        <taxon>Myxococcota</taxon>
        <taxon>Polyangia</taxon>
        <taxon>Polyangiales</taxon>
        <taxon>Polyangiaceae</taxon>
        <taxon>Chondromyces</taxon>
    </lineage>
</organism>
<evidence type="ECO:0000256" key="2">
    <source>
        <dbReference type="SAM" id="SignalP"/>
    </source>
</evidence>
<dbReference type="InterPro" id="IPR018711">
    <property type="entry name" value="NAGPA"/>
</dbReference>
<reference evidence="4 5" key="1">
    <citation type="submission" date="2013-05" db="EMBL/GenBank/DDBJ databases">
        <title>Genome assembly of Chondromyces apiculatus DSM 436.</title>
        <authorList>
            <person name="Sharma G."/>
            <person name="Khatri I."/>
            <person name="Kaur C."/>
            <person name="Mayilraj S."/>
            <person name="Subramanian S."/>
        </authorList>
    </citation>
    <scope>NUCLEOTIDE SEQUENCE [LARGE SCALE GENOMIC DNA]</scope>
    <source>
        <strain evidence="4 5">DSM 436</strain>
    </source>
</reference>
<keyword evidence="5" id="KW-1185">Reference proteome</keyword>
<evidence type="ECO:0000256" key="1">
    <source>
        <dbReference type="SAM" id="MobiDB-lite"/>
    </source>
</evidence>
<evidence type="ECO:0000313" key="4">
    <source>
        <dbReference type="EMBL" id="EYF08455.1"/>
    </source>
</evidence>
<comment type="caution">
    <text evidence="4">The sequence shown here is derived from an EMBL/GenBank/DDBJ whole genome shotgun (WGS) entry which is preliminary data.</text>
</comment>
<feature type="compositionally biased region" description="Low complexity" evidence="1">
    <location>
        <begin position="42"/>
        <end position="94"/>
    </location>
</feature>
<feature type="chain" id="PRO_5001496644" description="Phosphodiester glycosidase domain-containing protein" evidence="2">
    <location>
        <begin position="25"/>
        <end position="437"/>
    </location>
</feature>
<evidence type="ECO:0000259" key="3">
    <source>
        <dbReference type="Pfam" id="PF09992"/>
    </source>
</evidence>
<dbReference type="eggNOG" id="ENOG502ZCHD">
    <property type="taxonomic scope" value="Bacteria"/>
</dbReference>
<dbReference type="Proteomes" id="UP000019678">
    <property type="component" value="Unassembled WGS sequence"/>
</dbReference>
<gene>
    <name evidence="4" type="ORF">CAP_3984</name>
</gene>
<dbReference type="EMBL" id="ASRX01000003">
    <property type="protein sequence ID" value="EYF08455.1"/>
    <property type="molecule type" value="Genomic_DNA"/>
</dbReference>
<feature type="signal peptide" evidence="2">
    <location>
        <begin position="1"/>
        <end position="24"/>
    </location>
</feature>
<accession>A0A017THZ3</accession>
<dbReference type="PROSITE" id="PS51257">
    <property type="entry name" value="PROKAR_LIPOPROTEIN"/>
    <property type="match status" value="1"/>
</dbReference>
<feature type="region of interest" description="Disordered" evidence="1">
    <location>
        <begin position="26"/>
        <end position="169"/>
    </location>
</feature>
<sequence>MATGDTRARILLRGAALATWLVSACGGAEPASSTHAPDDRSPSAASAAFPSSASSSSSSPGSPGAHLAAPDENNASGAAPPSSPQRASSASGAPDGATAPSTRAAMGATPAPGGVQGGPAASSPGTATSSPGAGSSVKAFPPPSFAAVHARTAKPEDGTWTPLPEGAAGGPPVLARTTVHPHTIKPHVYVHVIAVDLRRVGLHLVAGTLEPEAKEIPAERRPGLVPAADQTDLIAVFNGGFMARHGKYGMRVGADVFLPPRPDACTVALYQDGAQDGAVRIGVWSEIEASAPRMTAFRQTPPCLVSDGALHPNIEDATRPRRWSAAENGEVEIRRSALGIDASGQVLFYGSGEWITAKDLATAMKAAGAVDAAQLDINYSYTKFLFYGRPAPGDPLQVVSTLIQDTKHTKRGYVASAAERDFFYLKRRATAGTGASK</sequence>